<accession>A0A6C0F8D8</accession>
<reference evidence="1" key="1">
    <citation type="journal article" date="2020" name="Nature">
        <title>Giant virus diversity and host interactions through global metagenomics.</title>
        <authorList>
            <person name="Schulz F."/>
            <person name="Roux S."/>
            <person name="Paez-Espino D."/>
            <person name="Jungbluth S."/>
            <person name="Walsh D.A."/>
            <person name="Denef V.J."/>
            <person name="McMahon K.D."/>
            <person name="Konstantinidis K.T."/>
            <person name="Eloe-Fadrosh E.A."/>
            <person name="Kyrpides N.C."/>
            <person name="Woyke T."/>
        </authorList>
    </citation>
    <scope>NUCLEOTIDE SEQUENCE</scope>
    <source>
        <strain evidence="1">GVMAG-S-ERX555997-44</strain>
    </source>
</reference>
<sequence length="140" mass="17196">MRKIYLKNIKNINEKTIKKLNNKYKYDFKKEKKILTNNGYYKFINNILYKFNINLKINSENEMCFNIIENLKKENILQIPYDNIEVIIEKKIYTINDETTLIFEYYKDKINDFYIISKTKLNIDDYIFKEEISYIKNLLI</sequence>
<name>A0A6C0F8D8_9ZZZZ</name>
<proteinExistence type="predicted"/>
<dbReference type="AlphaFoldDB" id="A0A6C0F8D8"/>
<dbReference type="EMBL" id="MN738797">
    <property type="protein sequence ID" value="QHT37472.1"/>
    <property type="molecule type" value="Genomic_DNA"/>
</dbReference>
<evidence type="ECO:0000313" key="1">
    <source>
        <dbReference type="EMBL" id="QHT37472.1"/>
    </source>
</evidence>
<protein>
    <submittedName>
        <fullName evidence="1">Uncharacterized protein</fullName>
    </submittedName>
</protein>
<organism evidence="1">
    <name type="scientific">viral metagenome</name>
    <dbReference type="NCBI Taxonomy" id="1070528"/>
    <lineage>
        <taxon>unclassified sequences</taxon>
        <taxon>metagenomes</taxon>
        <taxon>organismal metagenomes</taxon>
    </lineage>
</organism>